<proteinExistence type="predicted"/>
<keyword evidence="2" id="KW-1185">Reference proteome</keyword>
<evidence type="ECO:0000313" key="1">
    <source>
        <dbReference type="EMBL" id="KAH6597469.1"/>
    </source>
</evidence>
<sequence length="844" mass="90847">MAGLDLDAVASELKTLLPSDDAAREALATRPDVFCFLKDTLASLNAVDLDSTESSKQLGLAITLANLIAEISKSELARQSFADMDGIPLLVSLYMKSIGHLNHSPAVHPLDDLTIQTMRALANLCFDHEANRDIIGDLPGAAASLVLPLSSTNTLVLQTASGALVNISMDNEPVQVSMLGAKAISLLLALLQKADVAICNDEPLENAFSSAIRALSNLLEPESGVAQLLQQNGIVFVIHLVKKMHSVIVKSNVTAVEYDRAMNLLDGLAIVLETIGEKDNVQREIVSKALLGILLDFVEQKPTFKHAAEDDEASEDISYAHIRKTMARVVTTVTMNDDNMKELVTQDQTIARLQSWMAFGLNSSFHKDEEDIRMSAALCIGNLARSDASCLKLVEHHRSGAALVTLIKLEIDHLRSVGGVRGEAKSSIKVLHAAIGALKNMSLAVRVRPTLGSINTIECIVSLFDFEYLKPVQYSCVGVLKNLTAGTNDLNVYRLLTGLVPGDMTNLSEFAAPSSNPMSPLGRLIALIWKATDDNDTGIRNEGGRVITNIVRAIHRSKATQFLNILFDLNCITPLVQIVTGAMLTKPIQPSETGDAEFVGDHHVHFDALPIEGQVFPLVQNEGLVALTLICSLYPAATSKIVRFYASLTPTLFHILKSDVPCLNVSSSSLDESVLQSTDRLSALGDQPTYSLQTKINVCLLLRTLLATEAEFLARISPDLKVIVTALMEMEIPESDPAAATSSSKTESMLQATALRDPAAPPTGMDMDVVASDTMDTSSDRSTAGGVHNSDCLSRTGTVSAKALASDGVPTRRELVLQYAAPEVLADPAVSFREVLRQLMSFMP</sequence>
<organism evidence="1 2">
    <name type="scientific">Batrachochytrium salamandrivorans</name>
    <dbReference type="NCBI Taxonomy" id="1357716"/>
    <lineage>
        <taxon>Eukaryota</taxon>
        <taxon>Fungi</taxon>
        <taxon>Fungi incertae sedis</taxon>
        <taxon>Chytridiomycota</taxon>
        <taxon>Chytridiomycota incertae sedis</taxon>
        <taxon>Chytridiomycetes</taxon>
        <taxon>Rhizophydiales</taxon>
        <taxon>Rhizophydiales incertae sedis</taxon>
        <taxon>Batrachochytrium</taxon>
    </lineage>
</organism>
<evidence type="ECO:0008006" key="3">
    <source>
        <dbReference type="Google" id="ProtNLM"/>
    </source>
</evidence>
<evidence type="ECO:0000313" key="2">
    <source>
        <dbReference type="Proteomes" id="UP001648503"/>
    </source>
</evidence>
<dbReference type="PANTHER" id="PTHR10957">
    <property type="entry name" value="RAP1 GTPASE-GDP DISSOCIATION STIMULATOR 1"/>
    <property type="match status" value="1"/>
</dbReference>
<accession>A0ABQ8FFY3</accession>
<dbReference type="SUPFAM" id="SSF48371">
    <property type="entry name" value="ARM repeat"/>
    <property type="match status" value="1"/>
</dbReference>
<dbReference type="InterPro" id="IPR016024">
    <property type="entry name" value="ARM-type_fold"/>
</dbReference>
<protein>
    <recommendedName>
        <fullName evidence="3">UNC-45/Cro1/She4 central domain-containing protein</fullName>
    </recommendedName>
</protein>
<dbReference type="InterPro" id="IPR011989">
    <property type="entry name" value="ARM-like"/>
</dbReference>
<reference evidence="1 2" key="1">
    <citation type="submission" date="2021-02" db="EMBL/GenBank/DDBJ databases">
        <title>Variation within the Batrachochytrium salamandrivorans European outbreak.</title>
        <authorList>
            <person name="Kelly M."/>
            <person name="Pasmans F."/>
            <person name="Shea T.P."/>
            <person name="Munoz J.F."/>
            <person name="Carranza S."/>
            <person name="Cuomo C.A."/>
            <person name="Martel A."/>
        </authorList>
    </citation>
    <scope>NUCLEOTIDE SEQUENCE [LARGE SCALE GENOMIC DNA]</scope>
    <source>
        <strain evidence="1 2">AMFP18/2</strain>
    </source>
</reference>
<dbReference type="InterPro" id="IPR040144">
    <property type="entry name" value="RAP1GDS1"/>
</dbReference>
<dbReference type="Gene3D" id="1.25.10.10">
    <property type="entry name" value="Leucine-rich Repeat Variant"/>
    <property type="match status" value="2"/>
</dbReference>
<name>A0ABQ8FFY3_9FUNG</name>
<gene>
    <name evidence="1" type="ORF">BASA50_004386</name>
</gene>
<dbReference type="Proteomes" id="UP001648503">
    <property type="component" value="Unassembled WGS sequence"/>
</dbReference>
<comment type="caution">
    <text evidence="1">The sequence shown here is derived from an EMBL/GenBank/DDBJ whole genome shotgun (WGS) entry which is preliminary data.</text>
</comment>
<dbReference type="EMBL" id="JAFCIX010000143">
    <property type="protein sequence ID" value="KAH6597469.1"/>
    <property type="molecule type" value="Genomic_DNA"/>
</dbReference>